<feature type="domain" description="PAC" evidence="2">
    <location>
        <begin position="295"/>
        <end position="349"/>
    </location>
</feature>
<dbReference type="PROSITE" id="PS50887">
    <property type="entry name" value="GGDEF"/>
    <property type="match status" value="1"/>
</dbReference>
<dbReference type="NCBIfam" id="TIGR00254">
    <property type="entry name" value="GGDEF"/>
    <property type="match status" value="1"/>
</dbReference>
<dbReference type="InterPro" id="IPR052155">
    <property type="entry name" value="Biofilm_reg_signaling"/>
</dbReference>
<dbReference type="AlphaFoldDB" id="A0A368U4R7"/>
<evidence type="ECO:0000259" key="2">
    <source>
        <dbReference type="PROSITE" id="PS50113"/>
    </source>
</evidence>
<dbReference type="PANTHER" id="PTHR44757">
    <property type="entry name" value="DIGUANYLATE CYCLASE DGCP"/>
    <property type="match status" value="1"/>
</dbReference>
<evidence type="ECO:0000313" key="5">
    <source>
        <dbReference type="EMBL" id="RCV91841.1"/>
    </source>
</evidence>
<dbReference type="InterPro" id="IPR000160">
    <property type="entry name" value="GGDEF_dom"/>
</dbReference>
<dbReference type="NCBIfam" id="TIGR00229">
    <property type="entry name" value="sensory_box"/>
    <property type="match status" value="1"/>
</dbReference>
<evidence type="ECO:0000259" key="1">
    <source>
        <dbReference type="PROSITE" id="PS50112"/>
    </source>
</evidence>
<evidence type="ECO:0000313" key="6">
    <source>
        <dbReference type="Proteomes" id="UP000252405"/>
    </source>
</evidence>
<feature type="domain" description="EAL" evidence="3">
    <location>
        <begin position="649"/>
        <end position="903"/>
    </location>
</feature>
<organism evidence="5 6">
    <name type="scientific">Billgrantia montanilacus</name>
    <dbReference type="NCBI Taxonomy" id="2282305"/>
    <lineage>
        <taxon>Bacteria</taxon>
        <taxon>Pseudomonadati</taxon>
        <taxon>Pseudomonadota</taxon>
        <taxon>Gammaproteobacteria</taxon>
        <taxon>Oceanospirillales</taxon>
        <taxon>Halomonadaceae</taxon>
        <taxon>Billgrantia</taxon>
    </lineage>
</organism>
<dbReference type="Pfam" id="PF00990">
    <property type="entry name" value="GGDEF"/>
    <property type="match status" value="1"/>
</dbReference>
<dbReference type="InterPro" id="IPR001610">
    <property type="entry name" value="PAC"/>
</dbReference>
<dbReference type="CDD" id="cd01948">
    <property type="entry name" value="EAL"/>
    <property type="match status" value="1"/>
</dbReference>
<dbReference type="InterPro" id="IPR035965">
    <property type="entry name" value="PAS-like_dom_sf"/>
</dbReference>
<dbReference type="SUPFAM" id="SSF55073">
    <property type="entry name" value="Nucleotide cyclase"/>
    <property type="match status" value="1"/>
</dbReference>
<dbReference type="CDD" id="cd01949">
    <property type="entry name" value="GGDEF"/>
    <property type="match status" value="1"/>
</dbReference>
<sequence length="906" mass="100135">MALFSDCHNWHHLKQTGLRCDGGQSAVSSRYDAPQPCGTVCLAGIEGGLAGRFVEVMESAGKVKHMTAPSMQIIHVDWNALRLISLERFMAETPDTNALFTDLAEALAMAFSMVCVAVIVKDGNSPGYLTGDSDAAQLLLTLDGVQATLADGNPRTEVPPPGTALANAAFIAIEPLSLPHQQEQTTVIAFAGKNLIDSERVVALMHSLATETANELMVLRQAPFLAAAFAEIECGVTIADPTLADTPLIYANAAFERMTGYPRAEILGRNCRFLQGDLQDQPGRRILRNALTRGTDCTVIVTNFRRNGESFENRLKLRTIRTPDGTISHIIGIQLDVTKERSALESLARQKRRYESLIEAQTGFIWLMNAEGELMEVPEKWLEMAGLSLSRVPADLAAIRGALSPEAAEAFCDGWVEALRNVTPFEVIYHLPAQSRSPRWFLDRVTPVLDEEHKLLEWIAASQEITELKRAEKEIERAAYEDRLTGLLSPEGFAQRLDERLKRMDLHPASPVVVVDIKALREINNTQGYDVGDEVLREVARRLTAEVGESGLIARTGGDEFTVLAPLENQRTPRQLSKCMAAVFDVPFEIRGFSFHVEASFGYARIRSSAGDARKLMTDAALAMHRSQHNPALTWTQYTKALDHQTRETVNLTTKLRHALQADQLELYYQPQVDLASGRIVSAEALLRWNHPQAGFIPPGKFIPLAEQSQLIGPIGDWVLRRACRDLRAWRDAGLLVTPVSINLSLIQFQLGSVPDKVRQALTDYNIAPEELTLEITESVFEHQGQALKQDLEALTAMGVRLSLDDFGTGYSSLAHLNDYFFDEIKIDKSFVSQLDKGPYAQSIVKAVVVIAAAIGADVVAEGIEWSSHITTVLHLGCTKGQGYHFSRPVPEPRWRQLLFDQKALP</sequence>
<dbReference type="SUPFAM" id="SSF55785">
    <property type="entry name" value="PYP-like sensor domain (PAS domain)"/>
    <property type="match status" value="2"/>
</dbReference>
<dbReference type="Gene3D" id="3.30.450.20">
    <property type="entry name" value="PAS domain"/>
    <property type="match status" value="2"/>
</dbReference>
<dbReference type="SMART" id="SM00086">
    <property type="entry name" value="PAC"/>
    <property type="match status" value="2"/>
</dbReference>
<name>A0A368U4R7_9GAMM</name>
<dbReference type="PROSITE" id="PS50112">
    <property type="entry name" value="PAS"/>
    <property type="match status" value="1"/>
</dbReference>
<protein>
    <submittedName>
        <fullName evidence="5">EAL domain-containing protein</fullName>
    </submittedName>
</protein>
<dbReference type="InterPro" id="IPR029787">
    <property type="entry name" value="Nucleotide_cyclase"/>
</dbReference>
<dbReference type="PANTHER" id="PTHR44757:SF2">
    <property type="entry name" value="BIOFILM ARCHITECTURE MAINTENANCE PROTEIN MBAA"/>
    <property type="match status" value="1"/>
</dbReference>
<proteinExistence type="predicted"/>
<dbReference type="SUPFAM" id="SSF141868">
    <property type="entry name" value="EAL domain-like"/>
    <property type="match status" value="1"/>
</dbReference>
<dbReference type="Proteomes" id="UP000252405">
    <property type="component" value="Unassembled WGS sequence"/>
</dbReference>
<dbReference type="OrthoDB" id="8416215at2"/>
<dbReference type="InterPro" id="IPR000700">
    <property type="entry name" value="PAS-assoc_C"/>
</dbReference>
<dbReference type="PROSITE" id="PS50113">
    <property type="entry name" value="PAC"/>
    <property type="match status" value="2"/>
</dbReference>
<dbReference type="CDD" id="cd00130">
    <property type="entry name" value="PAS"/>
    <property type="match status" value="1"/>
</dbReference>
<dbReference type="Pfam" id="PF00563">
    <property type="entry name" value="EAL"/>
    <property type="match status" value="1"/>
</dbReference>
<dbReference type="Gene3D" id="3.20.20.450">
    <property type="entry name" value="EAL domain"/>
    <property type="match status" value="1"/>
</dbReference>
<dbReference type="InterPro" id="IPR000014">
    <property type="entry name" value="PAS"/>
</dbReference>
<feature type="domain" description="PAS" evidence="1">
    <location>
        <begin position="248"/>
        <end position="294"/>
    </location>
</feature>
<evidence type="ECO:0000259" key="4">
    <source>
        <dbReference type="PROSITE" id="PS50887"/>
    </source>
</evidence>
<feature type="domain" description="GGDEF" evidence="4">
    <location>
        <begin position="508"/>
        <end position="640"/>
    </location>
</feature>
<keyword evidence="6" id="KW-1185">Reference proteome</keyword>
<dbReference type="InterPro" id="IPR035919">
    <property type="entry name" value="EAL_sf"/>
</dbReference>
<accession>A0A368U4R7</accession>
<dbReference type="EMBL" id="QPII01000001">
    <property type="protein sequence ID" value="RCV91841.1"/>
    <property type="molecule type" value="Genomic_DNA"/>
</dbReference>
<dbReference type="SMART" id="SM00091">
    <property type="entry name" value="PAS"/>
    <property type="match status" value="2"/>
</dbReference>
<comment type="caution">
    <text evidence="5">The sequence shown here is derived from an EMBL/GenBank/DDBJ whole genome shotgun (WGS) entry which is preliminary data.</text>
</comment>
<reference evidence="5 6" key="1">
    <citation type="submission" date="2018-07" db="EMBL/GenBank/DDBJ databases">
        <title>Halomonas montanilacus sp. nov., isolated from Lake Pengyan on Tibetan Plateau.</title>
        <authorList>
            <person name="Lu H."/>
            <person name="Xing P."/>
            <person name="Wu Q."/>
        </authorList>
    </citation>
    <scope>NUCLEOTIDE SEQUENCE [LARGE SCALE GENOMIC DNA]</scope>
    <source>
        <strain evidence="5 6">PYC7W</strain>
    </source>
</reference>
<dbReference type="InterPro" id="IPR043128">
    <property type="entry name" value="Rev_trsase/Diguanyl_cyclase"/>
</dbReference>
<dbReference type="InterPro" id="IPR013656">
    <property type="entry name" value="PAS_4"/>
</dbReference>
<dbReference type="SMART" id="SM00267">
    <property type="entry name" value="GGDEF"/>
    <property type="match status" value="1"/>
</dbReference>
<dbReference type="Pfam" id="PF13426">
    <property type="entry name" value="PAS_9"/>
    <property type="match status" value="1"/>
</dbReference>
<dbReference type="Pfam" id="PF08448">
    <property type="entry name" value="PAS_4"/>
    <property type="match status" value="1"/>
</dbReference>
<dbReference type="SMART" id="SM00052">
    <property type="entry name" value="EAL"/>
    <property type="match status" value="1"/>
</dbReference>
<dbReference type="Gene3D" id="3.30.70.270">
    <property type="match status" value="1"/>
</dbReference>
<gene>
    <name evidence="5" type="ORF">DU505_01890</name>
</gene>
<dbReference type="InterPro" id="IPR001633">
    <property type="entry name" value="EAL_dom"/>
</dbReference>
<evidence type="ECO:0000259" key="3">
    <source>
        <dbReference type="PROSITE" id="PS50883"/>
    </source>
</evidence>
<feature type="domain" description="PAC" evidence="2">
    <location>
        <begin position="425"/>
        <end position="477"/>
    </location>
</feature>
<dbReference type="PROSITE" id="PS50883">
    <property type="entry name" value="EAL"/>
    <property type="match status" value="1"/>
</dbReference>